<dbReference type="Pfam" id="PF13338">
    <property type="entry name" value="AbiEi_4"/>
    <property type="match status" value="1"/>
</dbReference>
<dbReference type="AlphaFoldDB" id="A0A4Q9KJ28"/>
<protein>
    <recommendedName>
        <fullName evidence="1">AbiEi antitoxin N-terminal domain-containing protein</fullName>
    </recommendedName>
</protein>
<name>A0A4Q9KJ28_PROTD</name>
<evidence type="ECO:0000313" key="3">
    <source>
        <dbReference type="Proteomes" id="UP000291933"/>
    </source>
</evidence>
<reference evidence="2 3" key="1">
    <citation type="submission" date="2019-01" db="EMBL/GenBank/DDBJ databases">
        <title>Lactibacter flavus gen. nov., sp. nov., a novel bacterium of the family Propionibacteriaceae isolated from raw milk and dairy products.</title>
        <authorList>
            <person name="Huptas C."/>
            <person name="Wenning M."/>
            <person name="Breitenwieser F."/>
            <person name="Doll E."/>
            <person name="Von Neubeck M."/>
            <person name="Busse H.-J."/>
            <person name="Scherer S."/>
        </authorList>
    </citation>
    <scope>NUCLEOTIDE SEQUENCE [LARGE SCALE GENOMIC DNA]</scope>
    <source>
        <strain evidence="2 3">DSM 22130</strain>
    </source>
</reference>
<sequence length="309" mass="34189">MIPSRFLTQGLGPLLHAQGRVVKREQALNHGISAEQLRRLLETGALRSVARGIYTDSPLDTWLLRAWTGVLLGGDQAVLGFASAAHLHQLWPEPKDVEVWVGRHAWPGPVDGFSFIRGVRRGVGVLARTRVEDTILDLAPRISGDAMCRLVADAIGSRRTSSQRIAQALRSRPRQPKRQLIQDMTDDVRAGVRSPLEHRYLTKVERAHGLPIGERQWSDGSGRLCDVRYKEGLLVELDGQRYHSGAVSFDDMNRDNDHVLTGVPTLRFGFPHVGPGACETARLVGQALARLGRVQPITTCPHCRRMPLG</sequence>
<evidence type="ECO:0000259" key="1">
    <source>
        <dbReference type="Pfam" id="PF13338"/>
    </source>
</evidence>
<organism evidence="2 3">
    <name type="scientific">Propioniciclava tarda</name>
    <dbReference type="NCBI Taxonomy" id="433330"/>
    <lineage>
        <taxon>Bacteria</taxon>
        <taxon>Bacillati</taxon>
        <taxon>Actinomycetota</taxon>
        <taxon>Actinomycetes</taxon>
        <taxon>Propionibacteriales</taxon>
        <taxon>Propionibacteriaceae</taxon>
        <taxon>Propioniciclava</taxon>
    </lineage>
</organism>
<dbReference type="OrthoDB" id="5146042at2"/>
<feature type="domain" description="AbiEi antitoxin N-terminal" evidence="1">
    <location>
        <begin position="15"/>
        <end position="54"/>
    </location>
</feature>
<comment type="caution">
    <text evidence="2">The sequence shown here is derived from an EMBL/GenBank/DDBJ whole genome shotgun (WGS) entry which is preliminary data.</text>
</comment>
<keyword evidence="3" id="KW-1185">Reference proteome</keyword>
<accession>A0A4Q9KJ28</accession>
<dbReference type="InterPro" id="IPR025159">
    <property type="entry name" value="AbiEi_N"/>
</dbReference>
<evidence type="ECO:0000313" key="2">
    <source>
        <dbReference type="EMBL" id="TBT94432.1"/>
    </source>
</evidence>
<dbReference type="RefSeq" id="WP_131172512.1">
    <property type="nucleotide sequence ID" value="NZ_FXTL01000013.1"/>
</dbReference>
<proteinExistence type="predicted"/>
<gene>
    <name evidence="2" type="ORF">ET996_10465</name>
</gene>
<dbReference type="EMBL" id="SDMR01000013">
    <property type="protein sequence ID" value="TBT94432.1"/>
    <property type="molecule type" value="Genomic_DNA"/>
</dbReference>
<dbReference type="Proteomes" id="UP000291933">
    <property type="component" value="Unassembled WGS sequence"/>
</dbReference>